<evidence type="ECO:0000313" key="2">
    <source>
        <dbReference type="Proteomes" id="UP000218113"/>
    </source>
</evidence>
<dbReference type="Proteomes" id="UP000218113">
    <property type="component" value="Unassembled WGS sequence"/>
</dbReference>
<comment type="caution">
    <text evidence="1">The sequence shown here is derived from an EMBL/GenBank/DDBJ whole genome shotgun (WGS) entry which is preliminary data.</text>
</comment>
<evidence type="ECO:0000313" key="1">
    <source>
        <dbReference type="EMBL" id="PCI28235.1"/>
    </source>
</evidence>
<organism evidence="1 2">
    <name type="scientific">SAR324 cluster bacterium</name>
    <dbReference type="NCBI Taxonomy" id="2024889"/>
    <lineage>
        <taxon>Bacteria</taxon>
        <taxon>Deltaproteobacteria</taxon>
        <taxon>SAR324 cluster</taxon>
    </lineage>
</organism>
<dbReference type="AlphaFoldDB" id="A0A2A4T529"/>
<proteinExistence type="predicted"/>
<gene>
    <name evidence="1" type="ORF">COB67_06885</name>
</gene>
<name>A0A2A4T529_9DELT</name>
<accession>A0A2A4T529</accession>
<sequence length="80" mass="9096">MKYGRRAQALVSVLAEGKNMAFCNLVGEQKVHLTQVLADKKKFSPKTLRRLAEMNINPKWVSTGKGEMISDSIYDFDEDF</sequence>
<protein>
    <submittedName>
        <fullName evidence="1">Uncharacterized protein</fullName>
    </submittedName>
</protein>
<dbReference type="EMBL" id="NVSR01000038">
    <property type="protein sequence ID" value="PCI28235.1"/>
    <property type="molecule type" value="Genomic_DNA"/>
</dbReference>
<reference evidence="2" key="1">
    <citation type="submission" date="2017-08" db="EMBL/GenBank/DDBJ databases">
        <title>A dynamic microbial community with high functional redundancy inhabits the cold, oxic subseafloor aquifer.</title>
        <authorList>
            <person name="Tully B.J."/>
            <person name="Wheat C.G."/>
            <person name="Glazer B.T."/>
            <person name="Huber J.A."/>
        </authorList>
    </citation>
    <scope>NUCLEOTIDE SEQUENCE [LARGE SCALE GENOMIC DNA]</scope>
</reference>